<proteinExistence type="predicted"/>
<gene>
    <name evidence="1" type="ORF">BV25DRAFT_1826239</name>
</gene>
<evidence type="ECO:0000313" key="1">
    <source>
        <dbReference type="EMBL" id="KAI0061947.1"/>
    </source>
</evidence>
<reference evidence="1" key="1">
    <citation type="submission" date="2021-03" db="EMBL/GenBank/DDBJ databases">
        <authorList>
            <consortium name="DOE Joint Genome Institute"/>
            <person name="Ahrendt S."/>
            <person name="Looney B.P."/>
            <person name="Miyauchi S."/>
            <person name="Morin E."/>
            <person name="Drula E."/>
            <person name="Courty P.E."/>
            <person name="Chicoki N."/>
            <person name="Fauchery L."/>
            <person name="Kohler A."/>
            <person name="Kuo A."/>
            <person name="Labutti K."/>
            <person name="Pangilinan J."/>
            <person name="Lipzen A."/>
            <person name="Riley R."/>
            <person name="Andreopoulos W."/>
            <person name="He G."/>
            <person name="Johnson J."/>
            <person name="Barry K.W."/>
            <person name="Grigoriev I.V."/>
            <person name="Nagy L."/>
            <person name="Hibbett D."/>
            <person name="Henrissat B."/>
            <person name="Matheny P.B."/>
            <person name="Labbe J."/>
            <person name="Martin F."/>
        </authorList>
    </citation>
    <scope>NUCLEOTIDE SEQUENCE</scope>
    <source>
        <strain evidence="1">HHB10654</strain>
    </source>
</reference>
<sequence>MESYPVVPFDVQVEILEWVYRSGQTRLSIDRTTLSVAALVCKAWTPVAQRLLFCHLLWTSASLRIADGITLLRDNPTLGTYVRSIPFIYHRSSQDGSVALTNEKMIALLRLCPYIVDLIFQSSSPFTANELSQIRSLNLPVTVLKLSRMGPAMCQLAALWPTVRFLECGRIHSDATTPIPPGTYAPFIFIPSRSWKRQQRMPI</sequence>
<keyword evidence="2" id="KW-1185">Reference proteome</keyword>
<reference evidence="1" key="2">
    <citation type="journal article" date="2022" name="New Phytol.">
        <title>Evolutionary transition to the ectomycorrhizal habit in the genomes of a hyperdiverse lineage of mushroom-forming fungi.</title>
        <authorList>
            <person name="Looney B."/>
            <person name="Miyauchi S."/>
            <person name="Morin E."/>
            <person name="Drula E."/>
            <person name="Courty P.E."/>
            <person name="Kohler A."/>
            <person name="Kuo A."/>
            <person name="LaButti K."/>
            <person name="Pangilinan J."/>
            <person name="Lipzen A."/>
            <person name="Riley R."/>
            <person name="Andreopoulos W."/>
            <person name="He G."/>
            <person name="Johnson J."/>
            <person name="Nolan M."/>
            <person name="Tritt A."/>
            <person name="Barry K.W."/>
            <person name="Grigoriev I.V."/>
            <person name="Nagy L.G."/>
            <person name="Hibbett D."/>
            <person name="Henrissat B."/>
            <person name="Matheny P.B."/>
            <person name="Labbe J."/>
            <person name="Martin F.M."/>
        </authorList>
    </citation>
    <scope>NUCLEOTIDE SEQUENCE</scope>
    <source>
        <strain evidence="1">HHB10654</strain>
    </source>
</reference>
<accession>A0ACB8T0Q4</accession>
<dbReference type="Proteomes" id="UP000814140">
    <property type="component" value="Unassembled WGS sequence"/>
</dbReference>
<name>A0ACB8T0Q4_9AGAM</name>
<comment type="caution">
    <text evidence="1">The sequence shown here is derived from an EMBL/GenBank/DDBJ whole genome shotgun (WGS) entry which is preliminary data.</text>
</comment>
<organism evidence="1 2">
    <name type="scientific">Artomyces pyxidatus</name>
    <dbReference type="NCBI Taxonomy" id="48021"/>
    <lineage>
        <taxon>Eukaryota</taxon>
        <taxon>Fungi</taxon>
        <taxon>Dikarya</taxon>
        <taxon>Basidiomycota</taxon>
        <taxon>Agaricomycotina</taxon>
        <taxon>Agaricomycetes</taxon>
        <taxon>Russulales</taxon>
        <taxon>Auriscalpiaceae</taxon>
        <taxon>Artomyces</taxon>
    </lineage>
</organism>
<protein>
    <submittedName>
        <fullName evidence="1">Uncharacterized protein</fullName>
    </submittedName>
</protein>
<evidence type="ECO:0000313" key="2">
    <source>
        <dbReference type="Proteomes" id="UP000814140"/>
    </source>
</evidence>
<dbReference type="EMBL" id="MU277210">
    <property type="protein sequence ID" value="KAI0061947.1"/>
    <property type="molecule type" value="Genomic_DNA"/>
</dbReference>